<reference evidence="1 2" key="1">
    <citation type="submission" date="2024-02" db="EMBL/GenBank/DDBJ databases">
        <authorList>
            <person name="Chen Y."/>
            <person name="Shah S."/>
            <person name="Dougan E. K."/>
            <person name="Thang M."/>
            <person name="Chan C."/>
        </authorList>
    </citation>
    <scope>NUCLEOTIDE SEQUENCE [LARGE SCALE GENOMIC DNA]</scope>
</reference>
<organism evidence="1 2">
    <name type="scientific">Durusdinium trenchii</name>
    <dbReference type="NCBI Taxonomy" id="1381693"/>
    <lineage>
        <taxon>Eukaryota</taxon>
        <taxon>Sar</taxon>
        <taxon>Alveolata</taxon>
        <taxon>Dinophyceae</taxon>
        <taxon>Suessiales</taxon>
        <taxon>Symbiodiniaceae</taxon>
        <taxon>Durusdinium</taxon>
    </lineage>
</organism>
<dbReference type="Gene3D" id="2.40.70.10">
    <property type="entry name" value="Acid Proteases"/>
    <property type="match status" value="1"/>
</dbReference>
<sequence length="269" mass="29911">MHWNQQKVRQFEGILGLGRPDFKEKQDGSSQEESMVHVPGFFDRAHVQRFSMCFNRNADGVLGINTPPHPNALSSVGKLHWGLDFQGISIGDQKMQVSFCDPKSKEAGMETACGIIPDSGTTLIAGPEMQLGMLFEAVCNGWQRCKDTQAKLQEELQDLRKRGMAVDQGDGMGTLAFIQQEPTEFLDLVERVIRPEGLGVGIQEERGPPEAGIKTLEHPGLPMRPPGFVPTSAGAVEEAKCSGTRQRWKQEHFHFSRSWTAQILRCLRP</sequence>
<accession>A0ABP0MSQ7</accession>
<protein>
    <submittedName>
        <fullName evidence="1">Uncharacterized protein</fullName>
    </submittedName>
</protein>
<comment type="caution">
    <text evidence="1">The sequence shown here is derived from an EMBL/GenBank/DDBJ whole genome shotgun (WGS) entry which is preliminary data.</text>
</comment>
<keyword evidence="2" id="KW-1185">Reference proteome</keyword>
<dbReference type="EMBL" id="CAXAMN010019113">
    <property type="protein sequence ID" value="CAK9053717.1"/>
    <property type="molecule type" value="Genomic_DNA"/>
</dbReference>
<dbReference type="InterPro" id="IPR021109">
    <property type="entry name" value="Peptidase_aspartic_dom_sf"/>
</dbReference>
<dbReference type="SUPFAM" id="SSF50630">
    <property type="entry name" value="Acid proteases"/>
    <property type="match status" value="1"/>
</dbReference>
<evidence type="ECO:0000313" key="2">
    <source>
        <dbReference type="Proteomes" id="UP001642484"/>
    </source>
</evidence>
<proteinExistence type="predicted"/>
<dbReference type="Proteomes" id="UP001642484">
    <property type="component" value="Unassembled WGS sequence"/>
</dbReference>
<name>A0ABP0MSQ7_9DINO</name>
<evidence type="ECO:0000313" key="1">
    <source>
        <dbReference type="EMBL" id="CAK9053717.1"/>
    </source>
</evidence>
<gene>
    <name evidence="1" type="ORF">CCMP2556_LOCUS26959</name>
</gene>